<dbReference type="CDD" id="cd06223">
    <property type="entry name" value="PRTases_typeI"/>
    <property type="match status" value="1"/>
</dbReference>
<evidence type="ECO:0000259" key="3">
    <source>
        <dbReference type="Pfam" id="PF18912"/>
    </source>
</evidence>
<gene>
    <name evidence="4" type="ORF">HMPREF9474_03337</name>
</gene>
<dbReference type="GeneID" id="57969111"/>
<evidence type="ECO:0000313" key="5">
    <source>
        <dbReference type="Proteomes" id="UP000002970"/>
    </source>
</evidence>
<accession>E7GQZ2</accession>
<dbReference type="SUPFAM" id="SSF53271">
    <property type="entry name" value="PRTase-like"/>
    <property type="match status" value="1"/>
</dbReference>
<evidence type="ECO:0000256" key="1">
    <source>
        <dbReference type="ARBA" id="ARBA00008007"/>
    </source>
</evidence>
<reference evidence="4 5" key="1">
    <citation type="submission" date="2010-12" db="EMBL/GenBank/DDBJ databases">
        <title>The Genome Sequence of Clostridium symbiosum strain WAL-14163.</title>
        <authorList>
            <person name="Earl A."/>
            <person name="Ward D."/>
            <person name="Feldgarden M."/>
            <person name="Gevers D."/>
            <person name="Finegold S.M."/>
            <person name="Summanen P.H."/>
            <person name="Molitoris D.R."/>
            <person name="Vaisanen M.L."/>
            <person name="Daigneault M."/>
            <person name="Young S.K."/>
            <person name="Zeng Q."/>
            <person name="Gargeya S."/>
            <person name="Fitzgerald M."/>
            <person name="Haas B."/>
            <person name="Abouelleil A."/>
            <person name="Alvarado L."/>
            <person name="Arachchi H.M."/>
            <person name="Berlin A."/>
            <person name="Brown A."/>
            <person name="Chapman S.B."/>
            <person name="Chen Z."/>
            <person name="Dunbar C."/>
            <person name="Freedman E."/>
            <person name="Gearin G."/>
            <person name="Gellesch M."/>
            <person name="Goldberg J."/>
            <person name="Griggs A."/>
            <person name="Gujja S."/>
            <person name="Heilman E."/>
            <person name="Heiman D."/>
            <person name="Howarth C."/>
            <person name="Larson L."/>
            <person name="Lui A."/>
            <person name="MacDonald P.J.P."/>
            <person name="Mehta T."/>
            <person name="Montmayeur A."/>
            <person name="Murphy C."/>
            <person name="Neiman D."/>
            <person name="Pearson M."/>
            <person name="Priest M."/>
            <person name="Roberts A."/>
            <person name="Saif S."/>
            <person name="Shea T."/>
            <person name="Shenoy N."/>
            <person name="Sisk P."/>
            <person name="Stolte C."/>
            <person name="Sykes S."/>
            <person name="White J."/>
            <person name="Yandava C."/>
            <person name="Nusbaum C."/>
            <person name="Birren B."/>
        </authorList>
    </citation>
    <scope>NUCLEOTIDE SEQUENCE [LARGE SCALE GENOMIC DNA]</scope>
    <source>
        <strain evidence="4 5">WAL-14163</strain>
    </source>
</reference>
<dbReference type="InterPro" id="IPR000836">
    <property type="entry name" value="PRTase_dom"/>
</dbReference>
<dbReference type="InterPro" id="IPR029057">
    <property type="entry name" value="PRTase-like"/>
</dbReference>
<dbReference type="EMBL" id="ADLQ01000074">
    <property type="protein sequence ID" value="EGA92846.1"/>
    <property type="molecule type" value="Genomic_DNA"/>
</dbReference>
<dbReference type="Pfam" id="PF00156">
    <property type="entry name" value="Pribosyltran"/>
    <property type="match status" value="1"/>
</dbReference>
<dbReference type="Proteomes" id="UP000002970">
    <property type="component" value="Unassembled WGS sequence"/>
</dbReference>
<protein>
    <submittedName>
        <fullName evidence="4">Amidophosphoribosyltransferase</fullName>
    </submittedName>
</protein>
<organism evidence="4 5">
    <name type="scientific">Clostridium symbiosum (strain WAL-14163)</name>
    <dbReference type="NCBI Taxonomy" id="742740"/>
    <lineage>
        <taxon>Bacteria</taxon>
        <taxon>Bacillati</taxon>
        <taxon>Bacillota</taxon>
        <taxon>Clostridia</taxon>
        <taxon>Lachnospirales</taxon>
        <taxon>Lachnospiraceae</taxon>
        <taxon>Otoolea</taxon>
    </lineage>
</organism>
<proteinExistence type="inferred from homology"/>
<dbReference type="STRING" id="1512.GCA_900049235_03599"/>
<dbReference type="PANTHER" id="PTHR47505">
    <property type="entry name" value="DNA UTILIZATION PROTEIN YHGH"/>
    <property type="match status" value="1"/>
</dbReference>
<name>E7GQZ2_CLOS6</name>
<dbReference type="Gene3D" id="3.40.50.2020">
    <property type="match status" value="1"/>
</dbReference>
<comment type="caution">
    <text evidence="4">The sequence shown here is derived from an EMBL/GenBank/DDBJ whole genome shotgun (WGS) entry which is preliminary data.</text>
</comment>
<evidence type="ECO:0000313" key="4">
    <source>
        <dbReference type="EMBL" id="EGA92846.1"/>
    </source>
</evidence>
<feature type="domain" description="Phosphoribosyltransferase" evidence="2">
    <location>
        <begin position="145"/>
        <end position="237"/>
    </location>
</feature>
<comment type="similarity">
    <text evidence="1">Belongs to the ComF/GntX family.</text>
</comment>
<dbReference type="GO" id="GO:0016757">
    <property type="term" value="F:glycosyltransferase activity"/>
    <property type="evidence" value="ECO:0007669"/>
    <property type="project" value="UniProtKB-KW"/>
</dbReference>
<keyword evidence="4" id="KW-0808">Transferase</keyword>
<keyword evidence="5" id="KW-1185">Reference proteome</keyword>
<sequence>MKMEYKRAASLFLDALFPRRCPVCGDIVMPPGKLICPGCQGRLSFVKSPVCKKCGKEILSEYQEYCFDCTRHRRSFEYGIALLNYNEAAGASMAAVKYKNRREYLDFYADEAVRRLGSEFEAMRADCLIPVPVHPKRYRSRGFNQALVLAQKLGEKTGIPVCSDILKRSRNTEPQKELGPSARLKNLEKAFTAEKIPPGLERVILVDDIYTTGSTAEACTRALKAAGVKNVYFFAVCIGQGQ</sequence>
<dbReference type="RefSeq" id="WP_003502655.1">
    <property type="nucleotide sequence ID" value="NZ_GL834314.1"/>
</dbReference>
<evidence type="ECO:0000259" key="2">
    <source>
        <dbReference type="Pfam" id="PF00156"/>
    </source>
</evidence>
<dbReference type="PANTHER" id="PTHR47505:SF1">
    <property type="entry name" value="DNA UTILIZATION PROTEIN YHGH"/>
    <property type="match status" value="1"/>
</dbReference>
<dbReference type="Pfam" id="PF18912">
    <property type="entry name" value="DZR_2"/>
    <property type="match status" value="1"/>
</dbReference>
<keyword evidence="4" id="KW-0328">Glycosyltransferase</keyword>
<feature type="domain" description="Double zinc ribbon" evidence="3">
    <location>
        <begin position="12"/>
        <end position="69"/>
    </location>
</feature>
<dbReference type="AlphaFoldDB" id="E7GQZ2"/>
<dbReference type="InterPro" id="IPR051910">
    <property type="entry name" value="ComF/GntX_DNA_util-trans"/>
</dbReference>
<dbReference type="eggNOG" id="COG1040">
    <property type="taxonomic scope" value="Bacteria"/>
</dbReference>
<dbReference type="InterPro" id="IPR044005">
    <property type="entry name" value="DZR_2"/>
</dbReference>
<dbReference type="HOGENOM" id="CLU_054549_0_0_9"/>